<dbReference type="Proteomes" id="UP000198744">
    <property type="component" value="Unassembled WGS sequence"/>
</dbReference>
<proteinExistence type="predicted"/>
<dbReference type="AlphaFoldDB" id="A0A1H7Y4G0"/>
<name>A0A1H7Y4G0_9BACT</name>
<accession>A0A1H7Y4G0</accession>
<organism evidence="1 2">
    <name type="scientific">Syntrophus gentianae</name>
    <dbReference type="NCBI Taxonomy" id="43775"/>
    <lineage>
        <taxon>Bacteria</taxon>
        <taxon>Pseudomonadati</taxon>
        <taxon>Thermodesulfobacteriota</taxon>
        <taxon>Syntrophia</taxon>
        <taxon>Syntrophales</taxon>
        <taxon>Syntrophaceae</taxon>
        <taxon>Syntrophus</taxon>
    </lineage>
</organism>
<sequence length="89" mass="10428">MNEAIRVKAESLWDAMDNKERAGIKYGMFPTNKMVLVEEQGFDCYSVYLALMDCAAKDQSVKARYKHSFLAQAQRRMKIIISWIYFHIN</sequence>
<dbReference type="EMBL" id="FOBS01000014">
    <property type="protein sequence ID" value="SEM40754.1"/>
    <property type="molecule type" value="Genomic_DNA"/>
</dbReference>
<keyword evidence="2" id="KW-1185">Reference proteome</keyword>
<dbReference type="STRING" id="43775.SAMN04489760_11410"/>
<reference evidence="1 2" key="1">
    <citation type="submission" date="2016-10" db="EMBL/GenBank/DDBJ databases">
        <authorList>
            <person name="de Groot N.N."/>
        </authorList>
    </citation>
    <scope>NUCLEOTIDE SEQUENCE [LARGE SCALE GENOMIC DNA]</scope>
    <source>
        <strain evidence="1 2">DSM 8423</strain>
    </source>
</reference>
<gene>
    <name evidence="1" type="ORF">SAMN04489760_11410</name>
</gene>
<evidence type="ECO:0000313" key="2">
    <source>
        <dbReference type="Proteomes" id="UP000198744"/>
    </source>
</evidence>
<evidence type="ECO:0000313" key="1">
    <source>
        <dbReference type="EMBL" id="SEM40754.1"/>
    </source>
</evidence>
<protein>
    <submittedName>
        <fullName evidence="1">Uncharacterized protein</fullName>
    </submittedName>
</protein>
<dbReference type="RefSeq" id="WP_093883614.1">
    <property type="nucleotide sequence ID" value="NZ_FOBS01000014.1"/>
</dbReference>